<dbReference type="Proteomes" id="UP000221763">
    <property type="component" value="Unassembled WGS sequence"/>
</dbReference>
<evidence type="ECO:0000256" key="3">
    <source>
        <dbReference type="ARBA" id="ARBA00022525"/>
    </source>
</evidence>
<keyword evidence="7" id="KW-0472">Membrane</keyword>
<evidence type="ECO:0000256" key="6">
    <source>
        <dbReference type="SAM" id="MobiDB-lite"/>
    </source>
</evidence>
<dbReference type="EMBL" id="PEBN01000059">
    <property type="protein sequence ID" value="PHV55733.1"/>
    <property type="molecule type" value="Genomic_DNA"/>
</dbReference>
<proteinExistence type="predicted"/>
<evidence type="ECO:0000313" key="10">
    <source>
        <dbReference type="EMBL" id="PHV55733.1"/>
    </source>
</evidence>
<keyword evidence="7" id="KW-1133">Transmembrane helix</keyword>
<keyword evidence="7" id="KW-0812">Transmembrane</keyword>
<evidence type="ECO:0000259" key="8">
    <source>
        <dbReference type="PROSITE" id="PS50847"/>
    </source>
</evidence>
<dbReference type="Gene3D" id="2.60.40.1140">
    <property type="entry name" value="Collagen-binding surface protein Cna, B-type domain"/>
    <property type="match status" value="8"/>
</dbReference>
<evidence type="ECO:0000313" key="11">
    <source>
        <dbReference type="Proteomes" id="UP000221763"/>
    </source>
</evidence>
<dbReference type="InterPro" id="IPR041033">
    <property type="entry name" value="SpaA_PFL_dom_1"/>
</dbReference>
<keyword evidence="3" id="KW-0964">Secreted</keyword>
<dbReference type="InterPro" id="IPR019931">
    <property type="entry name" value="LPXTG_anchor"/>
</dbReference>
<dbReference type="CDD" id="cd00222">
    <property type="entry name" value="CollagenBindB"/>
    <property type="match status" value="8"/>
</dbReference>
<feature type="compositionally biased region" description="Polar residues" evidence="6">
    <location>
        <begin position="596"/>
        <end position="625"/>
    </location>
</feature>
<sequence length="1218" mass="133735">MKKILSRHKFFIGLCTLFTIIGLIGTGSDLVSAEEVNLVDVTITDFRIENLKHEEPASIYYTDKFYLAMDWDASAAGADIHEGDYFDVTLPSNMWFPSDTSARNFDLKNQEGVVIGQATVNPGLNDIGGSIHVIFTDAVENKYNVKGTMYLASKFDKTQTQIGQDNSFSITVNGQVTTTEVNITGPTLVGDEILAKWGWGEITHPEKAGWSARINTSGKNLHQVVISDTLGNSGMTYLEDSFKLQKVKFNEYGQISVSLETISGETLKKQGKLKFENGGTSFILTLGDITDGYYLDYSSTYIPGTTLTNKITLTSTEESKTIIANHISAESGGTGSGDLASKIKITKVDADDNVTPLANAVFEVTAPDGNTFNLTTGADGTVTSGVLKQGTYTVKEVTPPTGYELNTDTFTLEVTPTGGALQTVKDTPIKRSIKVDKKWIGKEGGPVEVILKADGTEVQRASLDVAGNWTHTFDNLREYNANGQKINYTVEEVSLPNYDSAVSGDMDHGFVITNTNNEKVSISGTKTWNDNNNQDGVRPDKITINLLANDKKVDSKEVTANDNWAYSFDNLAKYDDKGKEITYTVTENPVDDYTSEQKGNDFTNTHTPATTQVSGTKTWKDNNNQDGIRPDKITIHLMANGQEVHTTEATVANNWSYSFTDLPKFENGQEINYTVIEDQVPGYTGEQNGNDFTNTHTPATIQVSGIKTWNDNNDQDGIRPEKITVNLLANGKKVDSKEVTANDNWAYSFDNLPKFENGQEIKYTVNEDAVKDYTTEIIGNNITNSYTPGKTAVNVTKVWLDNNNQDGIRPSEIKVQLYANGKAIKDKVTTLSAANNWQANFTDLDIKADGKVIDYTVKEVTVPKGYKDKVTADKSNNVTITNSYTPATTEISGTKTWKDNNNQDGIRPDSITVELLANGESTGNTQTVSVDTNWEYIFKDVPKYANGQEVIYTVREVNIPEGYTSEANGMDITNMHTPETTEVSGTKMWNDNENSVGLRPDSITVNLLANGIKVASQEVTAQSDWNYTFTDLPKYANGNEITYTVTEDTVANYTPTYNGYNITNDYTPGETSVTVTKVWDDNNDQDGIRPDAIQVQLYANGEKLGDVITLTAADNWTYTWTKLDENLTYTVKEVSDIEGYTATVGEVENGNVTITNTHTPTTPGQSDNKSDKKQDKNIIAALLPSTGDSDGFVLSIIGITIIVVIIAVFVYSKVKKHN</sequence>
<gene>
    <name evidence="10" type="ORF">CS009_10460</name>
    <name evidence="9" type="ORF">CS010_11590</name>
</gene>
<evidence type="ECO:0000313" key="12">
    <source>
        <dbReference type="Proteomes" id="UP000222913"/>
    </source>
</evidence>
<dbReference type="GO" id="GO:0007155">
    <property type="term" value="P:cell adhesion"/>
    <property type="evidence" value="ECO:0007669"/>
    <property type="project" value="InterPro"/>
</dbReference>
<evidence type="ECO:0000256" key="5">
    <source>
        <dbReference type="ARBA" id="ARBA00023088"/>
    </source>
</evidence>
<keyword evidence="2" id="KW-0134">Cell wall</keyword>
<dbReference type="Proteomes" id="UP000222913">
    <property type="component" value="Unassembled WGS sequence"/>
</dbReference>
<dbReference type="Gene3D" id="2.60.40.10">
    <property type="entry name" value="Immunoglobulins"/>
    <property type="match status" value="1"/>
</dbReference>
<dbReference type="InterPro" id="IPR008454">
    <property type="entry name" value="Collagen-bd_Cna-like_B-typ_dom"/>
</dbReference>
<evidence type="ECO:0000256" key="1">
    <source>
        <dbReference type="ARBA" id="ARBA00004168"/>
    </source>
</evidence>
<evidence type="ECO:0000313" key="9">
    <source>
        <dbReference type="EMBL" id="PHV55250.1"/>
    </source>
</evidence>
<feature type="transmembrane region" description="Helical" evidence="7">
    <location>
        <begin position="1192"/>
        <end position="1211"/>
    </location>
</feature>
<accession>A0A2G3NQD7</accession>
<keyword evidence="5" id="KW-0572">Peptidoglycan-anchor</keyword>
<organism evidence="9 12">
    <name type="scientific">Streptococcus macedonicus</name>
    <name type="common">Streptococcus gallolyticus macedonicus</name>
    <dbReference type="NCBI Taxonomy" id="59310"/>
    <lineage>
        <taxon>Bacteria</taxon>
        <taxon>Bacillati</taxon>
        <taxon>Bacillota</taxon>
        <taxon>Bacilli</taxon>
        <taxon>Lactobacillales</taxon>
        <taxon>Streptococcaceae</taxon>
        <taxon>Streptococcus</taxon>
    </lineage>
</organism>
<comment type="subcellular location">
    <subcellularLocation>
        <location evidence="1">Secreted</location>
        <location evidence="1">Cell wall</location>
        <topology evidence="1">Peptidoglycan-anchor</topology>
    </subcellularLocation>
</comment>
<dbReference type="NCBIfam" id="TIGR01167">
    <property type="entry name" value="LPXTG_anchor"/>
    <property type="match status" value="1"/>
</dbReference>
<evidence type="ECO:0000256" key="2">
    <source>
        <dbReference type="ARBA" id="ARBA00022512"/>
    </source>
</evidence>
<feature type="region of interest" description="Disordered" evidence="6">
    <location>
        <begin position="1152"/>
        <end position="1172"/>
    </location>
</feature>
<reference evidence="11 12" key="1">
    <citation type="submission" date="2017-10" db="EMBL/GenBank/DDBJ databases">
        <title>Whole-genome sequence of three Streptococcus macedonicus strains isolated from Italian cheeses of the Veneto region.</title>
        <authorList>
            <person name="Treu L."/>
            <person name="De Diego-Diaz B."/>
            <person name="Papadimitriou K."/>
            <person name="Tsakalidou E."/>
            <person name="Corich V."/>
            <person name="Giacomini A."/>
        </authorList>
    </citation>
    <scope>NUCLEOTIDE SEQUENCE [LARGE SCALE GENOMIC DNA]</scope>
    <source>
        <strain evidence="10 11">19AS</strain>
        <strain evidence="9 12">27MV</strain>
    </source>
</reference>
<name>A0A2G3NQD7_STRMC</name>
<feature type="region of interest" description="Disordered" evidence="6">
    <location>
        <begin position="590"/>
        <end position="625"/>
    </location>
</feature>
<comment type="caution">
    <text evidence="9">The sequence shown here is derived from an EMBL/GenBank/DDBJ whole genome shotgun (WGS) entry which is preliminary data.</text>
</comment>
<dbReference type="PROSITE" id="PS50847">
    <property type="entry name" value="GRAM_POS_ANCHORING"/>
    <property type="match status" value="1"/>
</dbReference>
<dbReference type="SUPFAM" id="SSF49401">
    <property type="entry name" value="Bacterial adhesins"/>
    <property type="match status" value="2"/>
</dbReference>
<dbReference type="InterPro" id="IPR041171">
    <property type="entry name" value="SDR_Ig"/>
</dbReference>
<dbReference type="RefSeq" id="WP_099390944.1">
    <property type="nucleotide sequence ID" value="NZ_PEBM01000085.1"/>
</dbReference>
<protein>
    <recommendedName>
        <fullName evidence="8">Gram-positive cocci surface proteins LPxTG domain-containing protein</fullName>
    </recommendedName>
</protein>
<feature type="domain" description="Gram-positive cocci surface proteins LPxTG" evidence="8">
    <location>
        <begin position="1183"/>
        <end position="1218"/>
    </location>
</feature>
<feature type="compositionally biased region" description="Low complexity" evidence="6">
    <location>
        <begin position="1153"/>
        <end position="1167"/>
    </location>
</feature>
<dbReference type="Pfam" id="PF17802">
    <property type="entry name" value="SpaA"/>
    <property type="match status" value="1"/>
</dbReference>
<dbReference type="SUPFAM" id="SSF49478">
    <property type="entry name" value="Cna protein B-type domain"/>
    <property type="match status" value="9"/>
</dbReference>
<evidence type="ECO:0000256" key="4">
    <source>
        <dbReference type="ARBA" id="ARBA00022729"/>
    </source>
</evidence>
<dbReference type="Gene3D" id="2.60.40.1280">
    <property type="match status" value="1"/>
</dbReference>
<dbReference type="InterPro" id="IPR011252">
    <property type="entry name" value="Fibrogen-bd_dom1"/>
</dbReference>
<keyword evidence="4" id="KW-0732">Signal</keyword>
<dbReference type="Pfam" id="PF17961">
    <property type="entry name" value="Big_8"/>
    <property type="match status" value="1"/>
</dbReference>
<dbReference type="EMBL" id="PEBM01000085">
    <property type="protein sequence ID" value="PHV55250.1"/>
    <property type="molecule type" value="Genomic_DNA"/>
</dbReference>
<dbReference type="AlphaFoldDB" id="A0A2G3NQD7"/>
<dbReference type="Pfam" id="PF05738">
    <property type="entry name" value="Cna_B"/>
    <property type="match status" value="8"/>
</dbReference>
<dbReference type="InterPro" id="IPR008966">
    <property type="entry name" value="Adhesion_dom_sf"/>
</dbReference>
<evidence type="ECO:0000256" key="7">
    <source>
        <dbReference type="SAM" id="Phobius"/>
    </source>
</evidence>
<dbReference type="InterPro" id="IPR013783">
    <property type="entry name" value="Ig-like_fold"/>
</dbReference>